<name>A0A9D1R129_9BACT</name>
<dbReference type="InterPro" id="IPR029063">
    <property type="entry name" value="SAM-dependent_MTases_sf"/>
</dbReference>
<keyword evidence="1" id="KW-0489">Methyltransferase</keyword>
<dbReference type="EMBL" id="DXGI01000290">
    <property type="protein sequence ID" value="HIW78999.1"/>
    <property type="molecule type" value="Genomic_DNA"/>
</dbReference>
<proteinExistence type="predicted"/>
<gene>
    <name evidence="1" type="ORF">H9874_07630</name>
</gene>
<dbReference type="AlphaFoldDB" id="A0A9D1R129"/>
<reference evidence="1" key="2">
    <citation type="submission" date="2021-04" db="EMBL/GenBank/DDBJ databases">
        <authorList>
            <person name="Gilroy R."/>
        </authorList>
    </citation>
    <scope>NUCLEOTIDE SEQUENCE</scope>
    <source>
        <strain evidence="1">ChiSxjej5B17-1746</strain>
    </source>
</reference>
<protein>
    <submittedName>
        <fullName evidence="1">Class I SAM-dependent methyltransferase</fullName>
    </submittedName>
</protein>
<accession>A0A9D1R129</accession>
<dbReference type="Proteomes" id="UP000824264">
    <property type="component" value="Unassembled WGS sequence"/>
</dbReference>
<dbReference type="SUPFAM" id="SSF53335">
    <property type="entry name" value="S-adenosyl-L-methionine-dependent methyltransferases"/>
    <property type="match status" value="1"/>
</dbReference>
<sequence length="164" mass="18063">MDTRSLPEKGALLHFQAGDGGFLEGFHALRPQWELSAIESGADFMKLLDKEFLTAACNAGYRDADLSRAFDVIVVTKPLDTVDKPLEALRWLCRRLAEGGTFYCHQPPCIRSGFSLCGAAHGMKLRIANLVTLCQAAGLSIEYLDTQDEAIRLCALKTVSSRER</sequence>
<comment type="caution">
    <text evidence="1">The sequence shown here is derived from an EMBL/GenBank/DDBJ whole genome shotgun (WGS) entry which is preliminary data.</text>
</comment>
<dbReference type="GO" id="GO:0008168">
    <property type="term" value="F:methyltransferase activity"/>
    <property type="evidence" value="ECO:0007669"/>
    <property type="project" value="UniProtKB-KW"/>
</dbReference>
<organism evidence="1 2">
    <name type="scientific">Candidatus Bilophila faecipullorum</name>
    <dbReference type="NCBI Taxonomy" id="2838482"/>
    <lineage>
        <taxon>Bacteria</taxon>
        <taxon>Pseudomonadati</taxon>
        <taxon>Thermodesulfobacteriota</taxon>
        <taxon>Desulfovibrionia</taxon>
        <taxon>Desulfovibrionales</taxon>
        <taxon>Desulfovibrionaceae</taxon>
        <taxon>Bilophila</taxon>
    </lineage>
</organism>
<evidence type="ECO:0000313" key="1">
    <source>
        <dbReference type="EMBL" id="HIW78999.1"/>
    </source>
</evidence>
<dbReference type="GO" id="GO:0032259">
    <property type="term" value="P:methylation"/>
    <property type="evidence" value="ECO:0007669"/>
    <property type="project" value="UniProtKB-KW"/>
</dbReference>
<evidence type="ECO:0000313" key="2">
    <source>
        <dbReference type="Proteomes" id="UP000824264"/>
    </source>
</evidence>
<keyword evidence="1" id="KW-0808">Transferase</keyword>
<dbReference type="Gene3D" id="3.40.50.150">
    <property type="entry name" value="Vaccinia Virus protein VP39"/>
    <property type="match status" value="1"/>
</dbReference>
<reference evidence="1" key="1">
    <citation type="journal article" date="2021" name="PeerJ">
        <title>Extensive microbial diversity within the chicken gut microbiome revealed by metagenomics and culture.</title>
        <authorList>
            <person name="Gilroy R."/>
            <person name="Ravi A."/>
            <person name="Getino M."/>
            <person name="Pursley I."/>
            <person name="Horton D.L."/>
            <person name="Alikhan N.F."/>
            <person name="Baker D."/>
            <person name="Gharbi K."/>
            <person name="Hall N."/>
            <person name="Watson M."/>
            <person name="Adriaenssens E.M."/>
            <person name="Foster-Nyarko E."/>
            <person name="Jarju S."/>
            <person name="Secka A."/>
            <person name="Antonio M."/>
            <person name="Oren A."/>
            <person name="Chaudhuri R.R."/>
            <person name="La Ragione R."/>
            <person name="Hildebrand F."/>
            <person name="Pallen M.J."/>
        </authorList>
    </citation>
    <scope>NUCLEOTIDE SEQUENCE</scope>
    <source>
        <strain evidence="1">ChiSxjej5B17-1746</strain>
    </source>
</reference>